<sequence length="303" mass="35116">MAGEYYDVLFNKLYSDLQNVADVMGVKDLKAYFKPHGGVRSHEIFRSFAIALQGSTTMQSKIKMNDEEGENYKIVRDVLFDFDVYKSADTYSTWEDIYKAILDAGIKDEKPKEDKDTAWQKYSKGLFDGITLFYKKVDGRHGVDRIRSLVYVDVCELDDDEMGMIIDTIKAISKKIRGMGFALTCEWLKECGCTYIAKPEAFLKKTIEYIVDPECERTVKDEEVLKEVFKWVKTTNAKRKKDKVTAYQIDRIIYLLCTGDFYLDSCKFGREIVNREIDSLRQDKEDDKTEKVDDTEEAEGKDK</sequence>
<evidence type="ECO:0000256" key="1">
    <source>
        <dbReference type="SAM" id="MobiDB-lite"/>
    </source>
</evidence>
<evidence type="ECO:0000313" key="3">
    <source>
        <dbReference type="Proteomes" id="UP000190814"/>
    </source>
</evidence>
<dbReference type="RefSeq" id="WP_078766765.1">
    <property type="nucleotide sequence ID" value="NZ_FUXZ01000012.1"/>
</dbReference>
<dbReference type="OrthoDB" id="1325941at2"/>
<reference evidence="2 3" key="1">
    <citation type="submission" date="2017-02" db="EMBL/GenBank/DDBJ databases">
        <authorList>
            <person name="Peterson S.W."/>
        </authorList>
    </citation>
    <scope>NUCLEOTIDE SEQUENCE [LARGE SCALE GENOMIC DNA]</scope>
    <source>
        <strain evidence="2 3">ATCC 35992</strain>
    </source>
</reference>
<dbReference type="EMBL" id="FUXZ01000012">
    <property type="protein sequence ID" value="SKA69827.1"/>
    <property type="molecule type" value="Genomic_DNA"/>
</dbReference>
<evidence type="ECO:0000313" key="2">
    <source>
        <dbReference type="EMBL" id="SKA69827.1"/>
    </source>
</evidence>
<protein>
    <submittedName>
        <fullName evidence="2">Uncharacterized protein</fullName>
    </submittedName>
</protein>
<proteinExistence type="predicted"/>
<gene>
    <name evidence="2" type="ORF">SAMN02745111_01924</name>
</gene>
<dbReference type="AlphaFoldDB" id="A0A1T4VY27"/>
<feature type="region of interest" description="Disordered" evidence="1">
    <location>
        <begin position="283"/>
        <end position="303"/>
    </location>
</feature>
<keyword evidence="3" id="KW-1185">Reference proteome</keyword>
<name>A0A1T4VY27_9FIRM</name>
<accession>A0A1T4VY27</accession>
<dbReference type="Proteomes" id="UP000190814">
    <property type="component" value="Unassembled WGS sequence"/>
</dbReference>
<organism evidence="2 3">
    <name type="scientific">Eubacterium uniforme</name>
    <dbReference type="NCBI Taxonomy" id="39495"/>
    <lineage>
        <taxon>Bacteria</taxon>
        <taxon>Bacillati</taxon>
        <taxon>Bacillota</taxon>
        <taxon>Clostridia</taxon>
        <taxon>Eubacteriales</taxon>
        <taxon>Eubacteriaceae</taxon>
        <taxon>Eubacterium</taxon>
    </lineage>
</organism>